<proteinExistence type="predicted"/>
<keyword evidence="1" id="KW-0812">Transmembrane</keyword>
<keyword evidence="1" id="KW-0472">Membrane</keyword>
<geneLocation type="mitochondrion" evidence="2"/>
<sequence length="50" mass="6348">MPQMSPMWWLTLMLIFNVFYMMMNSMLYFNYKINNKNSIKLSKFKLNWKW</sequence>
<gene>
    <name evidence="2" type="primary">ATP8</name>
</gene>
<dbReference type="AlphaFoldDB" id="A0A7M3UFB2"/>
<evidence type="ECO:0000313" key="2">
    <source>
        <dbReference type="EMBL" id="QOH91842.1"/>
    </source>
</evidence>
<dbReference type="EMBL" id="MT554451">
    <property type="protein sequence ID" value="QOH91842.1"/>
    <property type="molecule type" value="Genomic_DNA"/>
</dbReference>
<feature type="transmembrane region" description="Helical" evidence="1">
    <location>
        <begin position="6"/>
        <end position="31"/>
    </location>
</feature>
<dbReference type="CTD" id="4509"/>
<keyword evidence="1" id="KW-1133">Transmembrane helix</keyword>
<accession>A0A7M3UFB2</accession>
<keyword evidence="2" id="KW-0496">Mitochondrion</keyword>
<dbReference type="RefSeq" id="YP_009947344.1">
    <property type="nucleotide sequence ID" value="NC_051539.1"/>
</dbReference>
<protein>
    <submittedName>
        <fullName evidence="2">ATP synthase F0 subunit 8</fullName>
    </submittedName>
</protein>
<name>A0A7M3UFB2_9HEMI</name>
<dbReference type="GeneID" id="60239887"/>
<reference evidence="2" key="1">
    <citation type="journal article" date="2020" name="Mitochondrial DNA Part B Resour">
        <title>The complete mitochondrial genome of Metidiocerus sp. (Hemiptera: Cicadellidae: Idiocerinae).</title>
        <authorList>
            <person name="Di X.-C."/>
            <person name="Dong H.-R."/>
            <person name="Shan L.-C.-Y."/>
            <person name="Tian L.-L."/>
            <person name="Zhang B."/>
        </authorList>
    </citation>
    <scope>NUCLEOTIDE SEQUENCE</scope>
</reference>
<organism evidence="2">
    <name type="scientific">Metidiocerus sp. ZB-2019</name>
    <dbReference type="NCBI Taxonomy" id="2777316"/>
    <lineage>
        <taxon>Eukaryota</taxon>
        <taxon>Metazoa</taxon>
        <taxon>Ecdysozoa</taxon>
        <taxon>Arthropoda</taxon>
        <taxon>Hexapoda</taxon>
        <taxon>Insecta</taxon>
        <taxon>Pterygota</taxon>
        <taxon>Neoptera</taxon>
        <taxon>Paraneoptera</taxon>
        <taxon>Hemiptera</taxon>
        <taxon>Auchenorrhyncha</taxon>
        <taxon>Membracoidea</taxon>
        <taxon>Cicadellidae</taxon>
        <taxon>Eurymelinae</taxon>
        <taxon>Idiocerini</taxon>
        <taxon>Metidiocerus</taxon>
    </lineage>
</organism>
<evidence type="ECO:0000256" key="1">
    <source>
        <dbReference type="SAM" id="Phobius"/>
    </source>
</evidence>